<gene>
    <name evidence="5" type="ORF">PHLCEN_2v12110</name>
</gene>
<dbReference type="Pfam" id="PF00083">
    <property type="entry name" value="Sugar_tr"/>
    <property type="match status" value="1"/>
</dbReference>
<evidence type="ECO:0000256" key="2">
    <source>
        <dbReference type="ARBA" id="ARBA00022692"/>
    </source>
</evidence>
<name>A0A2R6NHY7_9APHY</name>
<keyword evidence="3" id="KW-1133">Transmembrane helix</keyword>
<dbReference type="STRING" id="98765.A0A2R6NHY7"/>
<dbReference type="GO" id="GO:0016020">
    <property type="term" value="C:membrane"/>
    <property type="evidence" value="ECO:0007669"/>
    <property type="project" value="UniProtKB-SubCell"/>
</dbReference>
<evidence type="ECO:0000313" key="5">
    <source>
        <dbReference type="EMBL" id="PSR72006.1"/>
    </source>
</evidence>
<sequence>MCQLGLYLLRITSVGTQLNLYHTQAVNWIIAFTTPLFLAKSSSGPYFLFGGCSILTTLVCLAFQPETRGSSLEEVEQAFNESPWRSILKKRPFIDMAARRRAQSNLPAADDEGIELADFIQLPEVRYGGPWHYAHRLTN</sequence>
<dbReference type="GO" id="GO:0005351">
    <property type="term" value="F:carbohydrate:proton symporter activity"/>
    <property type="evidence" value="ECO:0007669"/>
    <property type="project" value="TreeGrafter"/>
</dbReference>
<proteinExistence type="predicted"/>
<dbReference type="PANTHER" id="PTHR48022:SF2">
    <property type="entry name" value="PLASTIDIC GLUCOSE TRANSPORTER 4"/>
    <property type="match status" value="1"/>
</dbReference>
<keyword evidence="4" id="KW-0472">Membrane</keyword>
<dbReference type="PANTHER" id="PTHR48022">
    <property type="entry name" value="PLASTIDIC GLUCOSE TRANSPORTER 4"/>
    <property type="match status" value="1"/>
</dbReference>
<keyword evidence="6" id="KW-1185">Reference proteome</keyword>
<evidence type="ECO:0000313" key="6">
    <source>
        <dbReference type="Proteomes" id="UP000186601"/>
    </source>
</evidence>
<protein>
    <submittedName>
        <fullName evidence="5">Uncharacterized protein</fullName>
    </submittedName>
</protein>
<dbReference type="InterPro" id="IPR050360">
    <property type="entry name" value="MFS_Sugar_Transporters"/>
</dbReference>
<evidence type="ECO:0000256" key="3">
    <source>
        <dbReference type="ARBA" id="ARBA00022989"/>
    </source>
</evidence>
<keyword evidence="2" id="KW-0812">Transmembrane</keyword>
<reference evidence="5 6" key="1">
    <citation type="submission" date="2018-02" db="EMBL/GenBank/DDBJ databases">
        <title>Genome sequence of the basidiomycete white-rot fungus Phlebia centrifuga.</title>
        <authorList>
            <person name="Granchi Z."/>
            <person name="Peng M."/>
            <person name="de Vries R.P."/>
            <person name="Hilden K."/>
            <person name="Makela M.R."/>
            <person name="Grigoriev I."/>
            <person name="Riley R."/>
        </authorList>
    </citation>
    <scope>NUCLEOTIDE SEQUENCE [LARGE SCALE GENOMIC DNA]</scope>
    <source>
        <strain evidence="5 6">FBCC195</strain>
    </source>
</reference>
<dbReference type="OrthoDB" id="5399138at2759"/>
<dbReference type="EMBL" id="MLYV02001229">
    <property type="protein sequence ID" value="PSR72006.1"/>
    <property type="molecule type" value="Genomic_DNA"/>
</dbReference>
<dbReference type="InterPro" id="IPR005828">
    <property type="entry name" value="MFS_sugar_transport-like"/>
</dbReference>
<dbReference type="Gene3D" id="1.20.1250.20">
    <property type="entry name" value="MFS general substrate transporter like domains"/>
    <property type="match status" value="1"/>
</dbReference>
<evidence type="ECO:0000256" key="4">
    <source>
        <dbReference type="ARBA" id="ARBA00023136"/>
    </source>
</evidence>
<dbReference type="AlphaFoldDB" id="A0A2R6NHY7"/>
<comment type="caution">
    <text evidence="5">The sequence shown here is derived from an EMBL/GenBank/DDBJ whole genome shotgun (WGS) entry which is preliminary data.</text>
</comment>
<comment type="subcellular location">
    <subcellularLocation>
        <location evidence="1">Membrane</location>
        <topology evidence="1">Multi-pass membrane protein</topology>
    </subcellularLocation>
</comment>
<organism evidence="5 6">
    <name type="scientific">Hermanssonia centrifuga</name>
    <dbReference type="NCBI Taxonomy" id="98765"/>
    <lineage>
        <taxon>Eukaryota</taxon>
        <taxon>Fungi</taxon>
        <taxon>Dikarya</taxon>
        <taxon>Basidiomycota</taxon>
        <taxon>Agaricomycotina</taxon>
        <taxon>Agaricomycetes</taxon>
        <taxon>Polyporales</taxon>
        <taxon>Meruliaceae</taxon>
        <taxon>Hermanssonia</taxon>
    </lineage>
</organism>
<dbReference type="InterPro" id="IPR036259">
    <property type="entry name" value="MFS_trans_sf"/>
</dbReference>
<dbReference type="Proteomes" id="UP000186601">
    <property type="component" value="Unassembled WGS sequence"/>
</dbReference>
<accession>A0A2R6NHY7</accession>
<evidence type="ECO:0000256" key="1">
    <source>
        <dbReference type="ARBA" id="ARBA00004141"/>
    </source>
</evidence>